<feature type="transmembrane region" description="Helical" evidence="6">
    <location>
        <begin position="384"/>
        <end position="404"/>
    </location>
</feature>
<dbReference type="PANTHER" id="PTHR23513">
    <property type="entry name" value="INTEGRAL MEMBRANE EFFLUX PROTEIN-RELATED"/>
    <property type="match status" value="1"/>
</dbReference>
<evidence type="ECO:0000256" key="1">
    <source>
        <dbReference type="ARBA" id="ARBA00004651"/>
    </source>
</evidence>
<feature type="transmembrane region" description="Helical" evidence="6">
    <location>
        <begin position="302"/>
        <end position="318"/>
    </location>
</feature>
<dbReference type="Gene3D" id="1.20.1250.20">
    <property type="entry name" value="MFS general substrate transporter like domains"/>
    <property type="match status" value="1"/>
</dbReference>
<proteinExistence type="predicted"/>
<reference evidence="7 8" key="1">
    <citation type="submission" date="2016-10" db="EMBL/GenBank/DDBJ databases">
        <title>Paenibacillus species isolates.</title>
        <authorList>
            <person name="Beno S.M."/>
        </authorList>
    </citation>
    <scope>NUCLEOTIDE SEQUENCE [LARGE SCALE GENOMIC DNA]</scope>
    <source>
        <strain evidence="7 8">FSL H7-0744</strain>
    </source>
</reference>
<feature type="transmembrane region" description="Helical" evidence="6">
    <location>
        <begin position="324"/>
        <end position="344"/>
    </location>
</feature>
<accession>A0ABX3GRA9</accession>
<dbReference type="InterPro" id="IPR036259">
    <property type="entry name" value="MFS_trans_sf"/>
</dbReference>
<keyword evidence="8" id="KW-1185">Reference proteome</keyword>
<feature type="transmembrane region" description="Helical" evidence="6">
    <location>
        <begin position="231"/>
        <end position="256"/>
    </location>
</feature>
<dbReference type="InterPro" id="IPR011701">
    <property type="entry name" value="MFS"/>
</dbReference>
<sequence>MHIYFSNRQFRQIATANIFSTIGDKMYYLAMLTFVSTLPNAQLAIGLVTASELIPQLFSSYTGYRADQTHKVARNLIWADLIRVGLYFIVGLLFCSTLEKWIVLIGIVILNFLSDFTGSYASGLRLPLIVKVTGKEDYPQASGFNQGISQIVGMISQFITASLLIVVSYSFLAWTNAASFLFSGFIMLSFFRRSPQFATKAVTEVQQGHKGDSYFKNLKVSFAALTKENKLFGVILAIIVLNAMLSSLTPLIQMIIVSAKKEMVIYSYPFTIAVLSTVISLSLAAGGLLGTKILKQMHLQQLVMICLVFTTIFYPALLLKNMLIILPMLAPVCFLVGTIVPKLSGWIVSVVEENKLATTIGIINTLLVGLAPLTTFLLVTISAAASPILTIAILFVSSLALMTFQIKSGRVNKSKQHVNLQ</sequence>
<evidence type="ECO:0000256" key="4">
    <source>
        <dbReference type="ARBA" id="ARBA00022989"/>
    </source>
</evidence>
<gene>
    <name evidence="7" type="ORF">BSK56_33085</name>
</gene>
<evidence type="ECO:0000313" key="7">
    <source>
        <dbReference type="EMBL" id="OMD35304.1"/>
    </source>
</evidence>
<protein>
    <recommendedName>
        <fullName evidence="9">MFS transporter</fullName>
    </recommendedName>
</protein>
<keyword evidence="5 6" id="KW-0472">Membrane</keyword>
<evidence type="ECO:0000256" key="6">
    <source>
        <dbReference type="SAM" id="Phobius"/>
    </source>
</evidence>
<organism evidence="7 8">
    <name type="scientific">Paenibacillus borealis</name>
    <dbReference type="NCBI Taxonomy" id="160799"/>
    <lineage>
        <taxon>Bacteria</taxon>
        <taxon>Bacillati</taxon>
        <taxon>Bacillota</taxon>
        <taxon>Bacilli</taxon>
        <taxon>Bacillales</taxon>
        <taxon>Paenibacillaceae</taxon>
        <taxon>Paenibacillus</taxon>
    </lineage>
</organism>
<evidence type="ECO:0000256" key="3">
    <source>
        <dbReference type="ARBA" id="ARBA00022692"/>
    </source>
</evidence>
<dbReference type="SUPFAM" id="SSF103473">
    <property type="entry name" value="MFS general substrate transporter"/>
    <property type="match status" value="1"/>
</dbReference>
<dbReference type="Pfam" id="PF07690">
    <property type="entry name" value="MFS_1"/>
    <property type="match status" value="1"/>
</dbReference>
<dbReference type="PANTHER" id="PTHR23513:SF6">
    <property type="entry name" value="MAJOR FACILITATOR SUPERFAMILY ASSOCIATED DOMAIN-CONTAINING PROTEIN"/>
    <property type="match status" value="1"/>
</dbReference>
<feature type="transmembrane region" description="Helical" evidence="6">
    <location>
        <begin position="268"/>
        <end position="290"/>
    </location>
</feature>
<dbReference type="Proteomes" id="UP000187412">
    <property type="component" value="Unassembled WGS sequence"/>
</dbReference>
<feature type="transmembrane region" description="Helical" evidence="6">
    <location>
        <begin position="101"/>
        <end position="126"/>
    </location>
</feature>
<evidence type="ECO:0000256" key="2">
    <source>
        <dbReference type="ARBA" id="ARBA00022475"/>
    </source>
</evidence>
<evidence type="ECO:0000256" key="5">
    <source>
        <dbReference type="ARBA" id="ARBA00023136"/>
    </source>
</evidence>
<dbReference type="EMBL" id="MPTB01000097">
    <property type="protein sequence ID" value="OMD35304.1"/>
    <property type="molecule type" value="Genomic_DNA"/>
</dbReference>
<feature type="transmembrane region" description="Helical" evidence="6">
    <location>
        <begin position="171"/>
        <end position="191"/>
    </location>
</feature>
<name>A0ABX3GRA9_PAEBO</name>
<keyword evidence="4 6" id="KW-1133">Transmembrane helix</keyword>
<comment type="subcellular location">
    <subcellularLocation>
        <location evidence="1">Cell membrane</location>
        <topology evidence="1">Multi-pass membrane protein</topology>
    </subcellularLocation>
</comment>
<keyword evidence="2" id="KW-1003">Cell membrane</keyword>
<dbReference type="RefSeq" id="WP_076114591.1">
    <property type="nucleotide sequence ID" value="NZ_MPTB01000097.1"/>
</dbReference>
<evidence type="ECO:0008006" key="9">
    <source>
        <dbReference type="Google" id="ProtNLM"/>
    </source>
</evidence>
<feature type="transmembrane region" description="Helical" evidence="6">
    <location>
        <begin position="75"/>
        <end position="95"/>
    </location>
</feature>
<keyword evidence="3 6" id="KW-0812">Transmembrane</keyword>
<evidence type="ECO:0000313" key="8">
    <source>
        <dbReference type="Proteomes" id="UP000187412"/>
    </source>
</evidence>
<comment type="caution">
    <text evidence="7">The sequence shown here is derived from an EMBL/GenBank/DDBJ whole genome shotgun (WGS) entry which is preliminary data.</text>
</comment>
<feature type="transmembrane region" description="Helical" evidence="6">
    <location>
        <begin position="356"/>
        <end position="378"/>
    </location>
</feature>